<comment type="caution">
    <text evidence="2">The sequence shown here is derived from an EMBL/GenBank/DDBJ whole genome shotgun (WGS) entry which is preliminary data.</text>
</comment>
<evidence type="ECO:0000313" key="2">
    <source>
        <dbReference type="EMBL" id="ERH24867.1"/>
    </source>
</evidence>
<feature type="compositionally biased region" description="Basic residues" evidence="1">
    <location>
        <begin position="1"/>
        <end position="12"/>
    </location>
</feature>
<proteinExistence type="predicted"/>
<dbReference type="AlphaFoldDB" id="U1S2L9"/>
<organism evidence="2 3">
    <name type="scientific">Actinomyces johnsonii F0542</name>
    <dbReference type="NCBI Taxonomy" id="1321818"/>
    <lineage>
        <taxon>Bacteria</taxon>
        <taxon>Bacillati</taxon>
        <taxon>Actinomycetota</taxon>
        <taxon>Actinomycetes</taxon>
        <taxon>Actinomycetales</taxon>
        <taxon>Actinomycetaceae</taxon>
        <taxon>Actinomyces</taxon>
    </lineage>
</organism>
<dbReference type="Proteomes" id="UP000016536">
    <property type="component" value="Unassembled WGS sequence"/>
</dbReference>
<accession>U1S2L9</accession>
<sequence>MADHRSRFRSVRPGRNSRPSTGPQLLLLLDALGVTAQRRAAMVLGQGEVPGYAAAYAGEFRCRYGEAL</sequence>
<protein>
    <submittedName>
        <fullName evidence="2">Uncharacterized protein</fullName>
    </submittedName>
</protein>
<dbReference type="PATRIC" id="fig|1321818.3.peg.830"/>
<reference evidence="2 3" key="1">
    <citation type="submission" date="2013-08" db="EMBL/GenBank/DDBJ databases">
        <authorList>
            <person name="Weinstock G."/>
            <person name="Sodergren E."/>
            <person name="Wylie T."/>
            <person name="Fulton L."/>
            <person name="Fulton R."/>
            <person name="Fronick C."/>
            <person name="O'Laughlin M."/>
            <person name="Godfrey J."/>
            <person name="Miner T."/>
            <person name="Herter B."/>
            <person name="Appelbaum E."/>
            <person name="Cordes M."/>
            <person name="Lek S."/>
            <person name="Wollam A."/>
            <person name="Pepin K.H."/>
            <person name="Palsikar V.B."/>
            <person name="Mitreva M."/>
            <person name="Wilson R.K."/>
        </authorList>
    </citation>
    <scope>NUCLEOTIDE SEQUENCE [LARGE SCALE GENOMIC DNA]</scope>
    <source>
        <strain evidence="2 3">F0542</strain>
    </source>
</reference>
<keyword evidence="3" id="KW-1185">Reference proteome</keyword>
<dbReference type="EMBL" id="AWSE01000045">
    <property type="protein sequence ID" value="ERH24867.1"/>
    <property type="molecule type" value="Genomic_DNA"/>
</dbReference>
<dbReference type="HOGENOM" id="CLU_2784590_0_0_11"/>
<evidence type="ECO:0000313" key="3">
    <source>
        <dbReference type="Proteomes" id="UP000016536"/>
    </source>
</evidence>
<evidence type="ECO:0000256" key="1">
    <source>
        <dbReference type="SAM" id="MobiDB-lite"/>
    </source>
</evidence>
<name>U1S2L9_9ACTO</name>
<gene>
    <name evidence="2" type="ORF">HMPREF1979_00982</name>
</gene>
<feature type="region of interest" description="Disordered" evidence="1">
    <location>
        <begin position="1"/>
        <end position="22"/>
    </location>
</feature>